<dbReference type="RefSeq" id="WP_198841382.1">
    <property type="nucleotide sequence ID" value="NZ_JAEHFJ010000004.1"/>
</dbReference>
<comment type="caution">
    <text evidence="2">The sequence shown here is derived from an EMBL/GenBank/DDBJ whole genome shotgun (WGS) entry which is preliminary data.</text>
</comment>
<sequence>MSENLIAVLLLSGYFIPITYNLVMLIIEITKGNKLALKKFLMFLKYSTLILLTFVFTFGVLNHTNYLNYESPLTYDKYEDITFENFRGLELFKKTFYGSKKFAYVVTSIESEIKDNSVTIQSLFYPSRSFVYNKNTNSKELLIHEKYHIKITELFVRKGKQRISNLSNFDEDKISEIIKSIKKEERNFQKKYDYDTFHSYVLSEQKKYEQNVDSLINLLSEFKDTKVKFNEKDKLH</sequence>
<evidence type="ECO:0008006" key="4">
    <source>
        <dbReference type="Google" id="ProtNLM"/>
    </source>
</evidence>
<dbReference type="EMBL" id="JAEHFJ010000004">
    <property type="protein sequence ID" value="MBJ2174657.1"/>
    <property type="molecule type" value="Genomic_DNA"/>
</dbReference>
<feature type="transmembrane region" description="Helical" evidence="1">
    <location>
        <begin position="40"/>
        <end position="61"/>
    </location>
</feature>
<protein>
    <recommendedName>
        <fullName evidence="4">DUF922 domain-containing protein</fullName>
    </recommendedName>
</protein>
<organism evidence="2 3">
    <name type="scientific">Aureibaculum flavum</name>
    <dbReference type="NCBI Taxonomy" id="2795986"/>
    <lineage>
        <taxon>Bacteria</taxon>
        <taxon>Pseudomonadati</taxon>
        <taxon>Bacteroidota</taxon>
        <taxon>Flavobacteriia</taxon>
        <taxon>Flavobacteriales</taxon>
        <taxon>Flavobacteriaceae</taxon>
        <taxon>Aureibaculum</taxon>
    </lineage>
</organism>
<proteinExistence type="predicted"/>
<keyword evidence="3" id="KW-1185">Reference proteome</keyword>
<accession>A0ABS0WRN7</accession>
<evidence type="ECO:0000313" key="2">
    <source>
        <dbReference type="EMBL" id="MBJ2174657.1"/>
    </source>
</evidence>
<gene>
    <name evidence="2" type="ORF">JBL43_10450</name>
</gene>
<keyword evidence="1" id="KW-0812">Transmembrane</keyword>
<keyword evidence="1" id="KW-1133">Transmembrane helix</keyword>
<dbReference type="Proteomes" id="UP000623301">
    <property type="component" value="Unassembled WGS sequence"/>
</dbReference>
<name>A0ABS0WRN7_9FLAO</name>
<keyword evidence="1" id="KW-0472">Membrane</keyword>
<reference evidence="2 3" key="1">
    <citation type="submission" date="2020-12" db="EMBL/GenBank/DDBJ databases">
        <title>Aureibaculum luteum sp. nov. and Aureibaculum flavum sp. nov., novel members of the family Flavobacteriaceae isolated from Antarctic intertidal sediments.</title>
        <authorList>
            <person name="He X."/>
            <person name="Zhang X."/>
        </authorList>
    </citation>
    <scope>NUCLEOTIDE SEQUENCE [LARGE SCALE GENOMIC DNA]</scope>
    <source>
        <strain evidence="2 3">A20</strain>
    </source>
</reference>
<evidence type="ECO:0000256" key="1">
    <source>
        <dbReference type="SAM" id="Phobius"/>
    </source>
</evidence>
<evidence type="ECO:0000313" key="3">
    <source>
        <dbReference type="Proteomes" id="UP000623301"/>
    </source>
</evidence>
<feature type="transmembrane region" description="Helical" evidence="1">
    <location>
        <begin position="6"/>
        <end position="28"/>
    </location>
</feature>